<feature type="domain" description="VOC" evidence="1">
    <location>
        <begin position="6"/>
        <end position="123"/>
    </location>
</feature>
<reference evidence="2 3" key="1">
    <citation type="submission" date="2018-11" db="EMBL/GenBank/DDBJ databases">
        <title>Pseudaminobacter arsenicus sp. nov., an arsenic-resistant bacterium isolated from arsenic-rich aquifers.</title>
        <authorList>
            <person name="Mu Y."/>
        </authorList>
    </citation>
    <scope>NUCLEOTIDE SEQUENCE [LARGE SCALE GENOMIC DNA]</scope>
    <source>
        <strain evidence="2 3">CB3</strain>
    </source>
</reference>
<dbReference type="RefSeq" id="WP_128625112.1">
    <property type="nucleotide sequence ID" value="NZ_ML133511.1"/>
</dbReference>
<dbReference type="PROSITE" id="PS51819">
    <property type="entry name" value="VOC"/>
    <property type="match status" value="2"/>
</dbReference>
<accession>A0A432V578</accession>
<evidence type="ECO:0000313" key="2">
    <source>
        <dbReference type="EMBL" id="RUM97303.1"/>
    </source>
</evidence>
<dbReference type="CDD" id="cd07247">
    <property type="entry name" value="SgaA_N_like"/>
    <property type="match status" value="2"/>
</dbReference>
<dbReference type="InterPro" id="IPR029068">
    <property type="entry name" value="Glyas_Bleomycin-R_OHBP_Dase"/>
</dbReference>
<dbReference type="InterPro" id="IPR004360">
    <property type="entry name" value="Glyas_Fos-R_dOase_dom"/>
</dbReference>
<evidence type="ECO:0000313" key="3">
    <source>
        <dbReference type="Proteomes" id="UP000281647"/>
    </source>
</evidence>
<gene>
    <name evidence="2" type="ORF">EET67_13140</name>
</gene>
<keyword evidence="3" id="KW-1185">Reference proteome</keyword>
<organism evidence="2 3">
    <name type="scientific">Borborobacter arsenicus</name>
    <dbReference type="NCBI Taxonomy" id="1851146"/>
    <lineage>
        <taxon>Bacteria</taxon>
        <taxon>Pseudomonadati</taxon>
        <taxon>Pseudomonadota</taxon>
        <taxon>Alphaproteobacteria</taxon>
        <taxon>Hyphomicrobiales</taxon>
        <taxon>Phyllobacteriaceae</taxon>
        <taxon>Borborobacter</taxon>
    </lineage>
</organism>
<dbReference type="InterPro" id="IPR037523">
    <property type="entry name" value="VOC_core"/>
</dbReference>
<dbReference type="SUPFAM" id="SSF54593">
    <property type="entry name" value="Glyoxalase/Bleomycin resistance protein/Dihydroxybiphenyl dioxygenase"/>
    <property type="match status" value="2"/>
</dbReference>
<sequence>MAKPNNFVWYELMTSDLDAAEAFYKTVVGWKPEAWGGAEMPYVIMKAGDTGVAGLMNIPENAAKMGLRPAWVGYIGTPDVDAATRRVKEAGGTIHREPDDIPEVGRFSVVADPQGAMFMLLTPKGEERPPESMTAPGQIGWRELYATDWKSAFAFYSSQFGWTKGNAMDMGEMGTYQLFAAGGDDAIGGMMTKPPQVPSPHWLFYFNVTDIDAAVSRVTESKGQVLNGPMEVPGGAWIIQAMDPQGAMFALVGSRK</sequence>
<dbReference type="Proteomes" id="UP000281647">
    <property type="component" value="Unassembled WGS sequence"/>
</dbReference>
<dbReference type="Gene3D" id="3.10.180.10">
    <property type="entry name" value="2,3-Dihydroxybiphenyl 1,2-Dioxygenase, domain 1"/>
    <property type="match status" value="2"/>
</dbReference>
<protein>
    <submittedName>
        <fullName evidence="2">VOC family protein</fullName>
    </submittedName>
</protein>
<dbReference type="PANTHER" id="PTHR33993">
    <property type="entry name" value="GLYOXALASE-RELATED"/>
    <property type="match status" value="1"/>
</dbReference>
<evidence type="ECO:0000259" key="1">
    <source>
        <dbReference type="PROSITE" id="PS51819"/>
    </source>
</evidence>
<dbReference type="EMBL" id="RKST01000012">
    <property type="protein sequence ID" value="RUM97303.1"/>
    <property type="molecule type" value="Genomic_DNA"/>
</dbReference>
<dbReference type="Pfam" id="PF00903">
    <property type="entry name" value="Glyoxalase"/>
    <property type="match status" value="2"/>
</dbReference>
<dbReference type="AlphaFoldDB" id="A0A432V578"/>
<dbReference type="InterPro" id="IPR052164">
    <property type="entry name" value="Anthracycline_SecMetBiosynth"/>
</dbReference>
<proteinExistence type="predicted"/>
<name>A0A432V578_9HYPH</name>
<comment type="caution">
    <text evidence="2">The sequence shown here is derived from an EMBL/GenBank/DDBJ whole genome shotgun (WGS) entry which is preliminary data.</text>
</comment>
<dbReference type="OrthoDB" id="9793039at2"/>
<feature type="domain" description="VOC" evidence="1">
    <location>
        <begin position="138"/>
        <end position="254"/>
    </location>
</feature>
<dbReference type="PANTHER" id="PTHR33993:SF14">
    <property type="entry name" value="GB|AAF24581.1"/>
    <property type="match status" value="1"/>
</dbReference>